<accession>A0A4Y3R3G4</accession>
<dbReference type="CDD" id="cd00093">
    <property type="entry name" value="HTH_XRE"/>
    <property type="match status" value="1"/>
</dbReference>
<dbReference type="EMBL" id="BJMM01000020">
    <property type="protein sequence ID" value="GEB51447.1"/>
    <property type="molecule type" value="Genomic_DNA"/>
</dbReference>
<dbReference type="PROSITE" id="PS50943">
    <property type="entry name" value="HTH_CROC1"/>
    <property type="match status" value="1"/>
</dbReference>
<organism evidence="3 4">
    <name type="scientific">Streptomyces cacaoi</name>
    <dbReference type="NCBI Taxonomy" id="1898"/>
    <lineage>
        <taxon>Bacteria</taxon>
        <taxon>Bacillati</taxon>
        <taxon>Actinomycetota</taxon>
        <taxon>Actinomycetes</taxon>
        <taxon>Kitasatosporales</taxon>
        <taxon>Streptomycetaceae</taxon>
        <taxon>Streptomyces</taxon>
    </lineage>
</organism>
<dbReference type="RefSeq" id="WP_030889734.1">
    <property type="nucleotide sequence ID" value="NZ_BJMM01000020.1"/>
</dbReference>
<keyword evidence="4" id="KW-1185">Reference proteome</keyword>
<dbReference type="AlphaFoldDB" id="A0A4Y3R3G4"/>
<feature type="region of interest" description="Disordered" evidence="1">
    <location>
        <begin position="1"/>
        <end position="20"/>
    </location>
</feature>
<evidence type="ECO:0000313" key="4">
    <source>
        <dbReference type="Proteomes" id="UP000319210"/>
    </source>
</evidence>
<comment type="caution">
    <text evidence="3">The sequence shown here is derived from an EMBL/GenBank/DDBJ whole genome shotgun (WGS) entry which is preliminary data.</text>
</comment>
<gene>
    <name evidence="3" type="ORF">SCA03_39980</name>
</gene>
<feature type="domain" description="HTH cro/C1-type" evidence="2">
    <location>
        <begin position="37"/>
        <end position="58"/>
    </location>
</feature>
<dbReference type="InterPro" id="IPR010982">
    <property type="entry name" value="Lambda_DNA-bd_dom_sf"/>
</dbReference>
<evidence type="ECO:0000256" key="1">
    <source>
        <dbReference type="SAM" id="MobiDB-lite"/>
    </source>
</evidence>
<reference evidence="3 4" key="1">
    <citation type="submission" date="2019-06" db="EMBL/GenBank/DDBJ databases">
        <title>Whole genome shotgun sequence of Streptomyces cacaoi subsp. cacaoi NBRC 12748.</title>
        <authorList>
            <person name="Hosoyama A."/>
            <person name="Uohara A."/>
            <person name="Ohji S."/>
            <person name="Ichikawa N."/>
        </authorList>
    </citation>
    <scope>NUCLEOTIDE SEQUENCE [LARGE SCALE GENOMIC DNA]</scope>
    <source>
        <strain evidence="3 4">NBRC 12748</strain>
    </source>
</reference>
<dbReference type="InterPro" id="IPR001387">
    <property type="entry name" value="Cro/C1-type_HTH"/>
</dbReference>
<name>A0A4Y3R3G4_STRCI</name>
<evidence type="ECO:0000313" key="3">
    <source>
        <dbReference type="EMBL" id="GEB51447.1"/>
    </source>
</evidence>
<dbReference type="InterPro" id="IPR043917">
    <property type="entry name" value="DUF5753"/>
</dbReference>
<evidence type="ECO:0000259" key="2">
    <source>
        <dbReference type="PROSITE" id="PS50943"/>
    </source>
</evidence>
<dbReference type="OrthoDB" id="2897536at2"/>
<dbReference type="Pfam" id="PF19054">
    <property type="entry name" value="DUF5753"/>
    <property type="match status" value="1"/>
</dbReference>
<protein>
    <submittedName>
        <fullName evidence="3">Transcriptional regulator</fullName>
    </submittedName>
</protein>
<dbReference type="Gene3D" id="1.10.260.40">
    <property type="entry name" value="lambda repressor-like DNA-binding domains"/>
    <property type="match status" value="1"/>
</dbReference>
<dbReference type="GO" id="GO:0003677">
    <property type="term" value="F:DNA binding"/>
    <property type="evidence" value="ECO:0007669"/>
    <property type="project" value="InterPro"/>
</dbReference>
<dbReference type="SUPFAM" id="SSF47413">
    <property type="entry name" value="lambda repressor-like DNA-binding domains"/>
    <property type="match status" value="1"/>
</dbReference>
<dbReference type="Proteomes" id="UP000319210">
    <property type="component" value="Unassembled WGS sequence"/>
</dbReference>
<proteinExistence type="predicted"/>
<sequence length="281" mass="31032">MGAETGDTGVPEDAEDPRRRFAEECRSARELYPGKPLTQTELARMTRTSKSTISRVERCDGPIPPALPARLDQVLGTDGKFKRLYEESVASSFPTLYRRRMALERAAVAIREWSPTIVPGLFQTARYARCLVKGGSPLAGDDEVAAFVANRLLRQAIYESETPPDVRLVLCESVLRRRFCPPDVMREQLQALVTAGERPTVRVQILPLDAPAHLFSDGPVSLLTSPAHAVAVCVESYRTAGIIEDLDHVHTALRTYDEITSDALSPRESAHLIAEHMEALS</sequence>